<evidence type="ECO:0000256" key="3">
    <source>
        <dbReference type="ARBA" id="ARBA00022679"/>
    </source>
</evidence>
<comment type="pathway">
    <text evidence="4">Phospholipid metabolism.</text>
</comment>
<dbReference type="RefSeq" id="WP_148727116.1">
    <property type="nucleotide sequence ID" value="NZ_CP197398.1"/>
</dbReference>
<evidence type="ECO:0000256" key="2">
    <source>
        <dbReference type="ARBA" id="ARBA00022603"/>
    </source>
</evidence>
<dbReference type="Pfam" id="PF13649">
    <property type="entry name" value="Methyltransf_25"/>
    <property type="match status" value="1"/>
</dbReference>
<dbReference type="Proteomes" id="UP000324383">
    <property type="component" value="Unassembled WGS sequence"/>
</dbReference>
<dbReference type="AlphaFoldDB" id="A0A5D3FPF3"/>
<evidence type="ECO:0000313" key="7">
    <source>
        <dbReference type="EMBL" id="TYK34167.1"/>
    </source>
</evidence>
<keyword evidence="3 7" id="KW-0808">Transferase</keyword>
<dbReference type="CDD" id="cd02440">
    <property type="entry name" value="AdoMet_MTases"/>
    <property type="match status" value="1"/>
</dbReference>
<dbReference type="PANTHER" id="PTHR44307">
    <property type="entry name" value="PHOSPHOETHANOLAMINE METHYLTRANSFERASE"/>
    <property type="match status" value="1"/>
</dbReference>
<dbReference type="PANTHER" id="PTHR44307:SF2">
    <property type="entry name" value="PHOSPHOETHANOLAMINE METHYLTRANSFERASE ISOFORM X1"/>
    <property type="match status" value="1"/>
</dbReference>
<organism evidence="7 8">
    <name type="scientific">Bacteroides pyogenes</name>
    <dbReference type="NCBI Taxonomy" id="310300"/>
    <lineage>
        <taxon>Bacteria</taxon>
        <taxon>Pseudomonadati</taxon>
        <taxon>Bacteroidota</taxon>
        <taxon>Bacteroidia</taxon>
        <taxon>Bacteroidales</taxon>
        <taxon>Bacteroidaceae</taxon>
        <taxon>Bacteroides</taxon>
    </lineage>
</organism>
<dbReference type="SUPFAM" id="SSF53335">
    <property type="entry name" value="S-adenosyl-L-methionine-dependent methyltransferases"/>
    <property type="match status" value="1"/>
</dbReference>
<keyword evidence="8" id="KW-1185">Reference proteome</keyword>
<evidence type="ECO:0000256" key="5">
    <source>
        <dbReference type="ARBA" id="ARBA00047622"/>
    </source>
</evidence>
<dbReference type="InterPro" id="IPR041698">
    <property type="entry name" value="Methyltransf_25"/>
</dbReference>
<evidence type="ECO:0000259" key="6">
    <source>
        <dbReference type="Pfam" id="PF13649"/>
    </source>
</evidence>
<accession>A0A5D3FPF3</accession>
<reference evidence="7 8" key="1">
    <citation type="submission" date="2019-07" db="EMBL/GenBank/DDBJ databases">
        <title>Draft Genome Sequences of Bacteroides pyogenes Strains Isolated from the Uterus Holstein Dairy Cows with Metritis.</title>
        <authorList>
            <person name="Cunha F."/>
            <person name="Galvao K.N."/>
            <person name="Jeon S.J."/>
            <person name="Jeong K.C."/>
        </authorList>
    </citation>
    <scope>NUCLEOTIDE SEQUENCE [LARGE SCALE GENOMIC DNA]</scope>
    <source>
        <strain evidence="7 8">KG-31</strain>
    </source>
</reference>
<comment type="caution">
    <text evidence="7">The sequence shown here is derived from an EMBL/GenBank/DDBJ whole genome shotgun (WGS) entry which is preliminary data.</text>
</comment>
<dbReference type="GO" id="GO:0032259">
    <property type="term" value="P:methylation"/>
    <property type="evidence" value="ECO:0007669"/>
    <property type="project" value="UniProtKB-KW"/>
</dbReference>
<comment type="pathway">
    <text evidence="1">Lipid metabolism.</text>
</comment>
<evidence type="ECO:0000256" key="1">
    <source>
        <dbReference type="ARBA" id="ARBA00005189"/>
    </source>
</evidence>
<name>A0A5D3FPF3_9BACE</name>
<dbReference type="InterPro" id="IPR029063">
    <property type="entry name" value="SAM-dependent_MTases_sf"/>
</dbReference>
<proteinExistence type="predicted"/>
<protein>
    <submittedName>
        <fullName evidence="7">Class I SAM-dependent methyltransferase</fullName>
    </submittedName>
</protein>
<dbReference type="Gene3D" id="3.40.50.150">
    <property type="entry name" value="Vaccinia Virus protein VP39"/>
    <property type="match status" value="1"/>
</dbReference>
<evidence type="ECO:0000313" key="8">
    <source>
        <dbReference type="Proteomes" id="UP000324383"/>
    </source>
</evidence>
<feature type="domain" description="Methyltransferase" evidence="6">
    <location>
        <begin position="51"/>
        <end position="146"/>
    </location>
</feature>
<comment type="catalytic activity">
    <reaction evidence="5">
        <text>phosphoethanolamine + S-adenosyl-L-methionine = N-methylethanolamine phosphate + S-adenosyl-L-homocysteine + H(+)</text>
        <dbReference type="Rhea" id="RHEA:20365"/>
        <dbReference type="ChEBI" id="CHEBI:15378"/>
        <dbReference type="ChEBI" id="CHEBI:57781"/>
        <dbReference type="ChEBI" id="CHEBI:57856"/>
        <dbReference type="ChEBI" id="CHEBI:58190"/>
        <dbReference type="ChEBI" id="CHEBI:59789"/>
        <dbReference type="EC" id="2.1.1.103"/>
    </reaction>
    <physiologicalReaction direction="left-to-right" evidence="5">
        <dbReference type="Rhea" id="RHEA:20366"/>
    </physiologicalReaction>
</comment>
<dbReference type="EMBL" id="VKLW01000009">
    <property type="protein sequence ID" value="TYK34167.1"/>
    <property type="molecule type" value="Genomic_DNA"/>
</dbReference>
<dbReference type="GO" id="GO:0008168">
    <property type="term" value="F:methyltransferase activity"/>
    <property type="evidence" value="ECO:0007669"/>
    <property type="project" value="UniProtKB-KW"/>
</dbReference>
<evidence type="ECO:0000256" key="4">
    <source>
        <dbReference type="ARBA" id="ARBA00025707"/>
    </source>
</evidence>
<keyword evidence="2 7" id="KW-0489">Methyltransferase</keyword>
<sequence>MKKNENVVKRLFLKGVFPHQMSFILLIPLRNLLLSPGQLVKRLELRSEDNVLEVGCGPGYFSPAVAGTLTAGKLVLADIQQEMLDRARRRMQKKGAFNAEYYLCDGFAFNFPDALFDRIFMINVIGEVENKEAYIKEFDRILKPGGILSISELVGDPDKLTVNEMKALLRNTNLEFCKLYGNRINYTVNFKKK</sequence>
<gene>
    <name evidence="7" type="ORF">FNJ60_05385</name>
</gene>